<dbReference type="Gene3D" id="3.40.50.300">
    <property type="entry name" value="P-loop containing nucleotide triphosphate hydrolases"/>
    <property type="match status" value="1"/>
</dbReference>
<dbReference type="eggNOG" id="COG0645">
    <property type="taxonomic scope" value="Bacteria"/>
</dbReference>
<dbReference type="KEGG" id="cgc:Cyagr_2044"/>
<protein>
    <submittedName>
        <fullName evidence="1">Putative kinase</fullName>
    </submittedName>
</protein>
<dbReference type="Pfam" id="PF13671">
    <property type="entry name" value="AAA_33"/>
    <property type="match status" value="1"/>
</dbReference>
<organism evidence="1 2">
    <name type="scientific">Cyanobium gracile (strain ATCC 27147 / PCC 6307)</name>
    <dbReference type="NCBI Taxonomy" id="292564"/>
    <lineage>
        <taxon>Bacteria</taxon>
        <taxon>Bacillati</taxon>
        <taxon>Cyanobacteriota</taxon>
        <taxon>Cyanophyceae</taxon>
        <taxon>Synechococcales</taxon>
        <taxon>Prochlorococcaceae</taxon>
        <taxon>Cyanobium</taxon>
    </lineage>
</organism>
<proteinExistence type="predicted"/>
<dbReference type="HOGENOM" id="CLU_105030_3_0_3"/>
<dbReference type="InterPro" id="IPR027417">
    <property type="entry name" value="P-loop_NTPase"/>
</dbReference>
<dbReference type="Proteomes" id="UP000010388">
    <property type="component" value="Chromosome"/>
</dbReference>
<dbReference type="SUPFAM" id="SSF52540">
    <property type="entry name" value="P-loop containing nucleoside triphosphate hydrolases"/>
    <property type="match status" value="1"/>
</dbReference>
<evidence type="ECO:0000313" key="2">
    <source>
        <dbReference type="Proteomes" id="UP000010388"/>
    </source>
</evidence>
<dbReference type="STRING" id="292564.Cyagr_2044"/>
<evidence type="ECO:0000313" key="1">
    <source>
        <dbReference type="EMBL" id="AFY29165.1"/>
    </source>
</evidence>
<dbReference type="GO" id="GO:0016301">
    <property type="term" value="F:kinase activity"/>
    <property type="evidence" value="ECO:0007669"/>
    <property type="project" value="UniProtKB-KW"/>
</dbReference>
<keyword evidence="1" id="KW-0808">Transferase</keyword>
<accession>K9P7S2</accession>
<dbReference type="OrthoDB" id="531205at2"/>
<dbReference type="EMBL" id="CP003495">
    <property type="protein sequence ID" value="AFY29165.1"/>
    <property type="molecule type" value="Genomic_DNA"/>
</dbReference>
<dbReference type="AlphaFoldDB" id="K9P7S2"/>
<gene>
    <name evidence="1" type="ordered locus">Cyagr_2044</name>
</gene>
<sequence length="190" mass="21207">MPILWGTYFPNVNRRILLGSQAAIHGPMAANATLHFFCGKAGAGKTTVAQTVARDTRAILISEDIWLARLFGDQMTTFQDYIHFSRKLKTVVGPLVVDLLKSGQSVVLDFQANTKAGRAWFRSLFEEAGADHRLYFVNTPDAECLARIARRNDEQPEGSHQLTEDDFIHISSFFEAPEDSESFAVMMHAT</sequence>
<name>K9P7S2_CYAGP</name>
<dbReference type="PATRIC" id="fig|292564.3.peg.1940"/>
<keyword evidence="1" id="KW-0418">Kinase</keyword>
<reference evidence="2" key="1">
    <citation type="journal article" date="2013" name="Proc. Natl. Acad. Sci. U.S.A.">
        <title>Improving the coverage of the cyanobacterial phylum using diversity-driven genome sequencing.</title>
        <authorList>
            <person name="Shih P.M."/>
            <person name="Wu D."/>
            <person name="Latifi A."/>
            <person name="Axen S.D."/>
            <person name="Fewer D.P."/>
            <person name="Talla E."/>
            <person name="Calteau A."/>
            <person name="Cai F."/>
            <person name="Tandeau de Marsac N."/>
            <person name="Rippka R."/>
            <person name="Herdman M."/>
            <person name="Sivonen K."/>
            <person name="Coursin T."/>
            <person name="Laurent T."/>
            <person name="Goodwin L."/>
            <person name="Nolan M."/>
            <person name="Davenport K.W."/>
            <person name="Han C.S."/>
            <person name="Rubin E.M."/>
            <person name="Eisen J.A."/>
            <person name="Woyke T."/>
            <person name="Gugger M."/>
            <person name="Kerfeld C.A."/>
        </authorList>
    </citation>
    <scope>NUCLEOTIDE SEQUENCE [LARGE SCALE GENOMIC DNA]</scope>
    <source>
        <strain evidence="2">ATCC 27147 / PCC 6307</strain>
    </source>
</reference>